<gene>
    <name evidence="7" type="ORF">SAMEA4504048_00180</name>
</gene>
<organism evidence="7 8">
    <name type="scientific">Streptococcus acidominimus</name>
    <dbReference type="NCBI Taxonomy" id="1326"/>
    <lineage>
        <taxon>Bacteria</taxon>
        <taxon>Bacillati</taxon>
        <taxon>Bacillota</taxon>
        <taxon>Bacilli</taxon>
        <taxon>Lactobacillales</taxon>
        <taxon>Streptococcaceae</taxon>
        <taxon>Streptococcus</taxon>
    </lineage>
</organism>
<dbReference type="AlphaFoldDB" id="A0A239WF07"/>
<feature type="transmembrane region" description="Helical" evidence="6">
    <location>
        <begin position="141"/>
        <end position="168"/>
    </location>
</feature>
<dbReference type="GO" id="GO:0006465">
    <property type="term" value="P:signal peptide processing"/>
    <property type="evidence" value="ECO:0007669"/>
    <property type="project" value="UniProtKB-UniRule"/>
</dbReference>
<evidence type="ECO:0000313" key="8">
    <source>
        <dbReference type="Proteomes" id="UP000215144"/>
    </source>
</evidence>
<reference evidence="7 8" key="1">
    <citation type="submission" date="2017-06" db="EMBL/GenBank/DDBJ databases">
        <authorList>
            <consortium name="Pathogen Informatics"/>
        </authorList>
    </citation>
    <scope>NUCLEOTIDE SEQUENCE [LARGE SCALE GENOMIC DNA]</scope>
    <source>
        <strain evidence="7 8">NCTC11291</strain>
    </source>
</reference>
<feature type="transmembrane region" description="Helical" evidence="6">
    <location>
        <begin position="16"/>
        <end position="35"/>
    </location>
</feature>
<dbReference type="GO" id="GO:0009003">
    <property type="term" value="F:signal peptidase activity"/>
    <property type="evidence" value="ECO:0007669"/>
    <property type="project" value="UniProtKB-EC"/>
</dbReference>
<dbReference type="GO" id="GO:0016020">
    <property type="term" value="C:membrane"/>
    <property type="evidence" value="ECO:0007669"/>
    <property type="project" value="UniProtKB-SubCell"/>
</dbReference>
<evidence type="ECO:0000256" key="5">
    <source>
        <dbReference type="NCBIfam" id="TIGR02228"/>
    </source>
</evidence>
<evidence type="ECO:0000313" key="7">
    <source>
        <dbReference type="EMBL" id="SNV32680.1"/>
    </source>
</evidence>
<proteinExistence type="predicted"/>
<keyword evidence="3 6" id="KW-1133">Transmembrane helix</keyword>
<keyword evidence="4 6" id="KW-0472">Membrane</keyword>
<dbReference type="SUPFAM" id="SSF51306">
    <property type="entry name" value="LexA/Signal peptidase"/>
    <property type="match status" value="1"/>
</dbReference>
<sequence length="177" mass="20145">MLPKRVKSAMIKTVKNIALILGLGYVFFFATFNLFSPKITVKYLGWKPFAVLSNSMEPVIETGSLVIATYKSPNELKKDDIIVIMPEKNLAVVHYLAQKEVIDNDLILRTRQYHAKKPSDWDYWRTSQKDYLGTVVAVIPYLGYAIHFFQSFVGIVTVVLLGVLTLGFKQILRKIDS</sequence>
<evidence type="ECO:0000256" key="1">
    <source>
        <dbReference type="ARBA" id="ARBA00004370"/>
    </source>
</evidence>
<comment type="subcellular location">
    <subcellularLocation>
        <location evidence="1">Membrane</location>
    </subcellularLocation>
</comment>
<keyword evidence="2 6" id="KW-0812">Transmembrane</keyword>
<dbReference type="InterPro" id="IPR036286">
    <property type="entry name" value="LexA/Signal_pep-like_sf"/>
</dbReference>
<evidence type="ECO:0000256" key="6">
    <source>
        <dbReference type="SAM" id="Phobius"/>
    </source>
</evidence>
<dbReference type="Proteomes" id="UP000215144">
    <property type="component" value="Chromosome 1"/>
</dbReference>
<dbReference type="KEGG" id="saco:SAME_00180"/>
<dbReference type="EMBL" id="LT906454">
    <property type="protein sequence ID" value="SNV32680.1"/>
    <property type="molecule type" value="Genomic_DNA"/>
</dbReference>
<evidence type="ECO:0000256" key="4">
    <source>
        <dbReference type="ARBA" id="ARBA00023136"/>
    </source>
</evidence>
<dbReference type="EC" id="3.4.21.89" evidence="5"/>
<dbReference type="NCBIfam" id="TIGR02228">
    <property type="entry name" value="sigpep_I_arch"/>
    <property type="match status" value="1"/>
</dbReference>
<evidence type="ECO:0000256" key="2">
    <source>
        <dbReference type="ARBA" id="ARBA00022692"/>
    </source>
</evidence>
<name>A0A239WF07_STRAI</name>
<dbReference type="InterPro" id="IPR001733">
    <property type="entry name" value="Peptidase_S26B"/>
</dbReference>
<dbReference type="CDD" id="cd06462">
    <property type="entry name" value="Peptidase_S24_S26"/>
    <property type="match status" value="1"/>
</dbReference>
<evidence type="ECO:0000256" key="3">
    <source>
        <dbReference type="ARBA" id="ARBA00022989"/>
    </source>
</evidence>
<accession>A0A239WF07</accession>
<dbReference type="GO" id="GO:0004252">
    <property type="term" value="F:serine-type endopeptidase activity"/>
    <property type="evidence" value="ECO:0007669"/>
    <property type="project" value="UniProtKB-UniRule"/>
</dbReference>
<protein>
    <recommendedName>
        <fullName evidence="5">Signal peptidase I</fullName>
        <ecNumber evidence="5">3.4.21.89</ecNumber>
    </recommendedName>
</protein>